<keyword evidence="1" id="KW-0812">Transmembrane</keyword>
<sequence>MKLSFKYVLFKALTALVSSLLVGVYVLIGESIRYWGTWHDPVMGSIWMFALITQFYAIPAYLLGGVPCSMLIDSVIYRIKLHSSLSRYLTEFILYALAGILLIVLIRHVFKSGTVVVIVKKPTPVADALRLAFAGGLPALLFYHTSILLRWVTRQRVLH</sequence>
<dbReference type="EMBL" id="FRAF01000017">
    <property type="protein sequence ID" value="SHK58573.1"/>
    <property type="molecule type" value="Genomic_DNA"/>
</dbReference>
<dbReference type="AlphaFoldDB" id="A0A1M6TNU9"/>
<gene>
    <name evidence="2" type="ORF">SAMN05443507_11728</name>
</gene>
<feature type="transmembrane region" description="Helical" evidence="1">
    <location>
        <begin position="92"/>
        <end position="110"/>
    </location>
</feature>
<reference evidence="3" key="1">
    <citation type="submission" date="2016-11" db="EMBL/GenBank/DDBJ databases">
        <authorList>
            <person name="Varghese N."/>
            <person name="Submissions S."/>
        </authorList>
    </citation>
    <scope>NUCLEOTIDE SEQUENCE [LARGE SCALE GENOMIC DNA]</scope>
    <source>
        <strain evidence="3">USBA-503</strain>
    </source>
</reference>
<feature type="transmembrane region" description="Helical" evidence="1">
    <location>
        <begin position="130"/>
        <end position="152"/>
    </location>
</feature>
<evidence type="ECO:0000313" key="3">
    <source>
        <dbReference type="Proteomes" id="UP000184016"/>
    </source>
</evidence>
<protein>
    <submittedName>
        <fullName evidence="2">Uncharacterized protein</fullName>
    </submittedName>
</protein>
<proteinExistence type="predicted"/>
<dbReference type="STRING" id="1830138.SAMN05443507_11728"/>
<dbReference type="Proteomes" id="UP000184016">
    <property type="component" value="Unassembled WGS sequence"/>
</dbReference>
<accession>A0A1M6TNU9</accession>
<keyword evidence="1" id="KW-0472">Membrane</keyword>
<feature type="transmembrane region" description="Helical" evidence="1">
    <location>
        <begin position="7"/>
        <end position="28"/>
    </location>
</feature>
<evidence type="ECO:0000313" key="2">
    <source>
        <dbReference type="EMBL" id="SHK58573.1"/>
    </source>
</evidence>
<organism evidence="2 3">
    <name type="scientific">Alicyclobacillus tolerans</name>
    <dbReference type="NCBI Taxonomy" id="90970"/>
    <lineage>
        <taxon>Bacteria</taxon>
        <taxon>Bacillati</taxon>
        <taxon>Bacillota</taxon>
        <taxon>Bacilli</taxon>
        <taxon>Bacillales</taxon>
        <taxon>Alicyclobacillaceae</taxon>
        <taxon>Alicyclobacillus</taxon>
    </lineage>
</organism>
<keyword evidence="1" id="KW-1133">Transmembrane helix</keyword>
<keyword evidence="3" id="KW-1185">Reference proteome</keyword>
<evidence type="ECO:0000256" key="1">
    <source>
        <dbReference type="SAM" id="Phobius"/>
    </source>
</evidence>
<feature type="transmembrane region" description="Helical" evidence="1">
    <location>
        <begin position="48"/>
        <end position="72"/>
    </location>
</feature>
<name>A0A1M6TNU9_9BACL</name>